<accession>A0A1E5P9A0</accession>
<organism evidence="5 6">
    <name type="scientific">Streptomyces agglomeratus</name>
    <dbReference type="NCBI Taxonomy" id="285458"/>
    <lineage>
        <taxon>Bacteria</taxon>
        <taxon>Bacillati</taxon>
        <taxon>Actinomycetota</taxon>
        <taxon>Actinomycetes</taxon>
        <taxon>Kitasatosporales</taxon>
        <taxon>Streptomycetaceae</taxon>
        <taxon>Streptomyces</taxon>
    </lineage>
</organism>
<dbReference type="Gene3D" id="1.10.443.10">
    <property type="entry name" value="Intergrase catalytic core"/>
    <property type="match status" value="1"/>
</dbReference>
<dbReference type="PANTHER" id="PTHR30349">
    <property type="entry name" value="PHAGE INTEGRASE-RELATED"/>
    <property type="match status" value="1"/>
</dbReference>
<dbReference type="EMBL" id="MEHJ01000001">
    <property type="protein sequence ID" value="OEJ26109.1"/>
    <property type="molecule type" value="Genomic_DNA"/>
</dbReference>
<dbReference type="InterPro" id="IPR011010">
    <property type="entry name" value="DNA_brk_join_enz"/>
</dbReference>
<dbReference type="InterPro" id="IPR010998">
    <property type="entry name" value="Integrase_recombinase_N"/>
</dbReference>
<keyword evidence="6" id="KW-1185">Reference proteome</keyword>
<feature type="domain" description="Tyr recombinase" evidence="4">
    <location>
        <begin position="231"/>
        <end position="445"/>
    </location>
</feature>
<dbReference type="InterPro" id="IPR002104">
    <property type="entry name" value="Integrase_catalytic"/>
</dbReference>
<comment type="caution">
    <text evidence="5">The sequence shown here is derived from an EMBL/GenBank/DDBJ whole genome shotgun (WGS) entry which is preliminary data.</text>
</comment>
<dbReference type="AlphaFoldDB" id="A0A1E5P9A0"/>
<proteinExistence type="inferred from homology"/>
<dbReference type="Proteomes" id="UP000095759">
    <property type="component" value="Unassembled WGS sequence"/>
</dbReference>
<keyword evidence="3" id="KW-0233">DNA recombination</keyword>
<name>A0A1E5P9A0_9ACTN</name>
<dbReference type="GO" id="GO:0006310">
    <property type="term" value="P:DNA recombination"/>
    <property type="evidence" value="ECO:0007669"/>
    <property type="project" value="UniProtKB-KW"/>
</dbReference>
<gene>
    <name evidence="5" type="ORF">AS594_17950</name>
</gene>
<dbReference type="PROSITE" id="PS51898">
    <property type="entry name" value="TYR_RECOMBINASE"/>
    <property type="match status" value="1"/>
</dbReference>
<dbReference type="Gene3D" id="1.10.150.130">
    <property type="match status" value="1"/>
</dbReference>
<comment type="similarity">
    <text evidence="1">Belongs to the 'phage' integrase family.</text>
</comment>
<evidence type="ECO:0000259" key="4">
    <source>
        <dbReference type="PROSITE" id="PS51898"/>
    </source>
</evidence>
<dbReference type="OrthoDB" id="3773913at2"/>
<reference evidence="5 6" key="1">
    <citation type="submission" date="2016-08" db="EMBL/GenBank/DDBJ databases">
        <title>Complete genome sequence of Streptomyces agglomeratus strain 6-3-2, a novel anti-MRSA actinomycete isolated from Wuli of Tebit, China.</title>
        <authorList>
            <person name="Chen X."/>
        </authorList>
    </citation>
    <scope>NUCLEOTIDE SEQUENCE [LARGE SCALE GENOMIC DNA]</scope>
    <source>
        <strain evidence="5 6">6-3-2</strain>
    </source>
</reference>
<sequence length="459" mass="51034">MQSYDVRVWSIRRRASKSAPFQLRWTVGGKVHQEPFLTKTLADGRRAKLMTAASSGEAFDTETGLPVSELRQLNRTSWYAHARDHVAMKWPSAAAKHRASIAESLTIATMAICPQSKARPEAELLRRALYQWAFNAGRHGTAPPAPEAQALAWVEKNAPAVVDLDSAKRMRTVLDELAKKMDGKPAAPNTIRRRRAVLSNCLRLAVEKELLPSNPLSRVHWDIPKAVEELDERSVATPAQAAELIKAVHGQGHRGEHLAAFFGCMYYAAMRPEEVSVLSVDQCTLPVTGWGRLDLSGARPQVGSGWTDDGMPYEERGLKHRARKTVRRVPIPPVLVSLLREHIEQFGSGDDGRLFRAVRGGPVRSQEYGAVWKEARRRALTSAQVASPLARIPYDLRHACVSFWLRSGVSLAETARRAGQSIAVLQRYYAKVLDGEEDRMNELIDQGFAEHAEDDRPAP</sequence>
<evidence type="ECO:0000256" key="3">
    <source>
        <dbReference type="ARBA" id="ARBA00023172"/>
    </source>
</evidence>
<protein>
    <submittedName>
        <fullName evidence="5">Integrase</fullName>
    </submittedName>
</protein>
<evidence type="ECO:0000256" key="2">
    <source>
        <dbReference type="ARBA" id="ARBA00023125"/>
    </source>
</evidence>
<keyword evidence="2" id="KW-0238">DNA-binding</keyword>
<dbReference type="InterPro" id="IPR013762">
    <property type="entry name" value="Integrase-like_cat_sf"/>
</dbReference>
<dbReference type="InterPro" id="IPR050090">
    <property type="entry name" value="Tyrosine_recombinase_XerCD"/>
</dbReference>
<dbReference type="PANTHER" id="PTHR30349:SF64">
    <property type="entry name" value="PROPHAGE INTEGRASE INTD-RELATED"/>
    <property type="match status" value="1"/>
</dbReference>
<dbReference type="SUPFAM" id="SSF56349">
    <property type="entry name" value="DNA breaking-rejoining enzymes"/>
    <property type="match status" value="1"/>
</dbReference>
<evidence type="ECO:0000313" key="6">
    <source>
        <dbReference type="Proteomes" id="UP000095759"/>
    </source>
</evidence>
<evidence type="ECO:0000313" key="5">
    <source>
        <dbReference type="EMBL" id="OEJ26109.1"/>
    </source>
</evidence>
<evidence type="ECO:0000256" key="1">
    <source>
        <dbReference type="ARBA" id="ARBA00008857"/>
    </source>
</evidence>
<dbReference type="GO" id="GO:0003677">
    <property type="term" value="F:DNA binding"/>
    <property type="evidence" value="ECO:0007669"/>
    <property type="project" value="UniProtKB-KW"/>
</dbReference>
<dbReference type="GO" id="GO:0015074">
    <property type="term" value="P:DNA integration"/>
    <property type="evidence" value="ECO:0007669"/>
    <property type="project" value="InterPro"/>
</dbReference>